<feature type="coiled-coil region" evidence="1">
    <location>
        <begin position="492"/>
        <end position="526"/>
    </location>
</feature>
<evidence type="ECO:0000313" key="3">
    <source>
        <dbReference type="EMBL" id="TMW56414.1"/>
    </source>
</evidence>
<keyword evidence="1" id="KW-0175">Coiled coil</keyword>
<dbReference type="GO" id="GO:0051015">
    <property type="term" value="F:actin filament binding"/>
    <property type="evidence" value="ECO:0007669"/>
    <property type="project" value="TreeGrafter"/>
</dbReference>
<evidence type="ECO:0000313" key="4">
    <source>
        <dbReference type="Proteomes" id="UP000794436"/>
    </source>
</evidence>
<name>A0A8K1FD22_PYTOL</name>
<reference evidence="3" key="1">
    <citation type="submission" date="2019-03" db="EMBL/GenBank/DDBJ databases">
        <title>Long read genome sequence of the mycoparasitic Pythium oligandrum ATCC 38472 isolated from sugarbeet rhizosphere.</title>
        <authorList>
            <person name="Gaulin E."/>
        </authorList>
    </citation>
    <scope>NUCLEOTIDE SEQUENCE</scope>
    <source>
        <strain evidence="3">ATCC 38472_TT</strain>
    </source>
</reference>
<accession>A0A8K1FD22</accession>
<dbReference type="GO" id="GO:0032982">
    <property type="term" value="C:myosin filament"/>
    <property type="evidence" value="ECO:0007669"/>
    <property type="project" value="TreeGrafter"/>
</dbReference>
<dbReference type="GO" id="GO:0016460">
    <property type="term" value="C:myosin II complex"/>
    <property type="evidence" value="ECO:0007669"/>
    <property type="project" value="TreeGrafter"/>
</dbReference>
<dbReference type="GO" id="GO:0005737">
    <property type="term" value="C:cytoplasm"/>
    <property type="evidence" value="ECO:0007669"/>
    <property type="project" value="TreeGrafter"/>
</dbReference>
<feature type="region of interest" description="Disordered" evidence="2">
    <location>
        <begin position="654"/>
        <end position="699"/>
    </location>
</feature>
<comment type="caution">
    <text evidence="3">The sequence shown here is derived from an EMBL/GenBank/DDBJ whole genome shotgun (WGS) entry which is preliminary data.</text>
</comment>
<dbReference type="AlphaFoldDB" id="A0A8K1FD22"/>
<dbReference type="PANTHER" id="PTHR45615:SF36">
    <property type="entry name" value="MYOSIN HEAVY CHAIN-LIKE, ISOFORM B-RELATED"/>
    <property type="match status" value="1"/>
</dbReference>
<evidence type="ECO:0000256" key="2">
    <source>
        <dbReference type="SAM" id="MobiDB-lite"/>
    </source>
</evidence>
<feature type="coiled-coil region" evidence="1">
    <location>
        <begin position="286"/>
        <end position="313"/>
    </location>
</feature>
<dbReference type="GO" id="GO:0031032">
    <property type="term" value="P:actomyosin structure organization"/>
    <property type="evidence" value="ECO:0007669"/>
    <property type="project" value="TreeGrafter"/>
</dbReference>
<gene>
    <name evidence="3" type="ORF">Poli38472_006424</name>
</gene>
<keyword evidence="4" id="KW-1185">Reference proteome</keyword>
<proteinExistence type="predicted"/>
<organism evidence="3 4">
    <name type="scientific">Pythium oligandrum</name>
    <name type="common">Mycoparasitic fungus</name>
    <dbReference type="NCBI Taxonomy" id="41045"/>
    <lineage>
        <taxon>Eukaryota</taxon>
        <taxon>Sar</taxon>
        <taxon>Stramenopiles</taxon>
        <taxon>Oomycota</taxon>
        <taxon>Peronosporomycetes</taxon>
        <taxon>Pythiales</taxon>
        <taxon>Pythiaceae</taxon>
        <taxon>Pythium</taxon>
    </lineage>
</organism>
<protein>
    <submittedName>
        <fullName evidence="3">Uncharacterized protein</fullName>
    </submittedName>
</protein>
<dbReference type="EMBL" id="SPLM01000145">
    <property type="protein sequence ID" value="TMW56414.1"/>
    <property type="molecule type" value="Genomic_DNA"/>
</dbReference>
<feature type="region of interest" description="Disordered" evidence="2">
    <location>
        <begin position="526"/>
        <end position="561"/>
    </location>
</feature>
<sequence>MSALDDKPDDVLSFSFDALGQAQSEIGIHHNASQAILLHIVQRLSRLEKLVNSVQADVMKTRTEATKDTNEVRDEVTIVQEHVKQLSSRLQDVASVVDHFQSEIHNHKDHVETLSTTVQDEHKRITDVNEKVDNQRDEFDNRFNELHLRLDELPRTLAALQGSNNSVSFTFRTAERDKLSLQKHVQRIDDGRSPHSGPFTDLQPFTIPEDMKAKIESKIRQKEGSKTEQERRGAIELAEAYRRLQLAGYPRVTEIHMNVEHCREEVKRAFELIRTSNLQLYACCQAKIERSEVVSLQNELRSLRNRLRAIEGGLSYPVVGSPERQEPHAGSGQLSIWNLDKYFGASLQDGGLPVPQVTAAQVPELRVLFLEMTRNLHLLRKQWTAKQQPLNPLVRTHLESLVTLLNDAYSSTAEAPVDLGRVSQFVDKVARLLSSDLSQHLLQMMTGINSSQVSQSSVRSDVTSALEGYSKAFNDATHAVASSVTRVKTFSNHTTAKKIQEHQQQLEQMQTELAQVQENLRELEAAARSGKGSPGGGLRSEALESTSLGSSGDTAISSENPPALRHVVDQIHALRDQLLLMRRQFVREEAFSDLVYQFEQWRKERERAPISGIVGQRMSGASSVSNNSHIAGGVQTLRRSNSGTTDLDAYIALTGGGDQTERPKSQTKLDPVQVRGGGSAARNKHKIMTATSIPSPARNGVLGKMQARAQALRPKSGVQQAGG</sequence>
<dbReference type="Proteomes" id="UP000794436">
    <property type="component" value="Unassembled WGS sequence"/>
</dbReference>
<dbReference type="Gene3D" id="1.10.287.1490">
    <property type="match status" value="1"/>
</dbReference>
<dbReference type="PANTHER" id="PTHR45615">
    <property type="entry name" value="MYOSIN HEAVY CHAIN, NON-MUSCLE"/>
    <property type="match status" value="1"/>
</dbReference>
<dbReference type="OrthoDB" id="71191at2759"/>
<feature type="compositionally biased region" description="Polar residues" evidence="2">
    <location>
        <begin position="543"/>
        <end position="560"/>
    </location>
</feature>
<evidence type="ECO:0000256" key="1">
    <source>
        <dbReference type="SAM" id="Coils"/>
    </source>
</evidence>